<comment type="catalytic activity">
    <reaction evidence="6">
        <text>3-phenylpyruvate = enol-phenylpyruvate</text>
        <dbReference type="Rhea" id="RHEA:17097"/>
        <dbReference type="ChEBI" id="CHEBI:16815"/>
        <dbReference type="ChEBI" id="CHEBI:18005"/>
        <dbReference type="EC" id="5.3.2.1"/>
    </reaction>
</comment>
<dbReference type="GO" id="GO:0050178">
    <property type="term" value="F:phenylpyruvate tautomerase activity"/>
    <property type="evidence" value="ECO:0007669"/>
    <property type="project" value="UniProtKB-EC"/>
</dbReference>
<evidence type="ECO:0000313" key="14">
    <source>
        <dbReference type="Proteomes" id="UP000629468"/>
    </source>
</evidence>
<dbReference type="AlphaFoldDB" id="A0A8H7F539"/>
<dbReference type="PANTHER" id="PTHR11954">
    <property type="entry name" value="D-DOPACHROME DECARBOXYLASE"/>
    <property type="match status" value="1"/>
</dbReference>
<dbReference type="Proteomes" id="UP000629468">
    <property type="component" value="Unassembled WGS sequence"/>
</dbReference>
<keyword evidence="5" id="KW-0413">Isomerase</keyword>
<comment type="similarity">
    <text evidence="2">Belongs to the MIF family.</text>
</comment>
<evidence type="ECO:0000256" key="11">
    <source>
        <dbReference type="ARBA" id="ARBA00041912"/>
    </source>
</evidence>
<evidence type="ECO:0000313" key="13">
    <source>
        <dbReference type="EMBL" id="KAF7777582.1"/>
    </source>
</evidence>
<dbReference type="EMBL" id="JABXXO010000005">
    <property type="protein sequence ID" value="KAF7777582.1"/>
    <property type="molecule type" value="Genomic_DNA"/>
</dbReference>
<evidence type="ECO:0000256" key="2">
    <source>
        <dbReference type="ARBA" id="ARBA00005851"/>
    </source>
</evidence>
<evidence type="ECO:0000256" key="10">
    <source>
        <dbReference type="ARBA" id="ARBA00041631"/>
    </source>
</evidence>
<dbReference type="GO" id="GO:0005615">
    <property type="term" value="C:extracellular space"/>
    <property type="evidence" value="ECO:0007669"/>
    <property type="project" value="UniProtKB-KW"/>
</dbReference>
<dbReference type="OMA" id="YINFFDM"/>
<evidence type="ECO:0000256" key="9">
    <source>
        <dbReference type="ARBA" id="ARBA00039086"/>
    </source>
</evidence>
<dbReference type="InterPro" id="IPR014347">
    <property type="entry name" value="Tautomerase/MIF_sf"/>
</dbReference>
<protein>
    <recommendedName>
        <fullName evidence="12">L-dopachrome isomerase</fullName>
        <ecNumber evidence="9">5.3.2.1</ecNumber>
        <ecNumber evidence="8">5.3.3.12</ecNumber>
    </recommendedName>
    <alternativeName>
        <fullName evidence="10">L-dopachrome tautomerase</fullName>
    </alternativeName>
    <alternativeName>
        <fullName evidence="11">Phenylpyruvate tautomerase</fullName>
    </alternativeName>
</protein>
<dbReference type="EC" id="5.3.3.12" evidence="8"/>
<dbReference type="PANTHER" id="PTHR11954:SF6">
    <property type="entry name" value="MACROPHAGE MIGRATION INHIBITORY FACTOR"/>
    <property type="match status" value="1"/>
</dbReference>
<evidence type="ECO:0000256" key="7">
    <source>
        <dbReference type="ARBA" id="ARBA00036823"/>
    </source>
</evidence>
<evidence type="ECO:0000256" key="8">
    <source>
        <dbReference type="ARBA" id="ARBA00038932"/>
    </source>
</evidence>
<organism evidence="13 14">
    <name type="scientific">Agaricus bisporus var. burnettii</name>
    <dbReference type="NCBI Taxonomy" id="192524"/>
    <lineage>
        <taxon>Eukaryota</taxon>
        <taxon>Fungi</taxon>
        <taxon>Dikarya</taxon>
        <taxon>Basidiomycota</taxon>
        <taxon>Agaricomycotina</taxon>
        <taxon>Agaricomycetes</taxon>
        <taxon>Agaricomycetidae</taxon>
        <taxon>Agaricales</taxon>
        <taxon>Agaricineae</taxon>
        <taxon>Agaricaceae</taxon>
        <taxon>Agaricus</taxon>
    </lineage>
</organism>
<accession>A0A8H7F539</accession>
<comment type="subcellular location">
    <subcellularLocation>
        <location evidence="1">Secreted</location>
    </subcellularLocation>
</comment>
<name>A0A8H7F539_AGABI</name>
<gene>
    <name evidence="13" type="ORF">Agabi119p4_3654</name>
</gene>
<evidence type="ECO:0000256" key="4">
    <source>
        <dbReference type="ARBA" id="ARBA00022525"/>
    </source>
</evidence>
<keyword evidence="3" id="KW-0202">Cytokine</keyword>
<keyword evidence="4" id="KW-0964">Secreted</keyword>
<comment type="catalytic activity">
    <reaction evidence="7">
        <text>L-dopachrome = 5,6-dihydroxyindole-2-carboxylate</text>
        <dbReference type="Rhea" id="RHEA:13041"/>
        <dbReference type="ChEBI" id="CHEBI:16875"/>
        <dbReference type="ChEBI" id="CHEBI:57509"/>
        <dbReference type="EC" id="5.3.3.12"/>
    </reaction>
</comment>
<dbReference type="SUPFAM" id="SSF55331">
    <property type="entry name" value="Tautomerase/MIF"/>
    <property type="match status" value="1"/>
</dbReference>
<dbReference type="Gene3D" id="3.30.429.10">
    <property type="entry name" value="Macrophage Migration Inhibitory Factor"/>
    <property type="match status" value="1"/>
</dbReference>
<dbReference type="EC" id="5.3.2.1" evidence="9"/>
<proteinExistence type="inferred from homology"/>
<evidence type="ECO:0000256" key="1">
    <source>
        <dbReference type="ARBA" id="ARBA00004613"/>
    </source>
</evidence>
<dbReference type="InterPro" id="IPR001398">
    <property type="entry name" value="Macrophage_inhib_fac"/>
</dbReference>
<dbReference type="GO" id="GO:0004167">
    <property type="term" value="F:dopachrome isomerase activity"/>
    <property type="evidence" value="ECO:0007669"/>
    <property type="project" value="UniProtKB-EC"/>
</dbReference>
<evidence type="ECO:0000256" key="12">
    <source>
        <dbReference type="ARBA" id="ARBA00042730"/>
    </source>
</evidence>
<comment type="caution">
    <text evidence="13">The sequence shown here is derived from an EMBL/GenBank/DDBJ whole genome shotgun (WGS) entry which is preliminary data.</text>
</comment>
<evidence type="ECO:0000256" key="5">
    <source>
        <dbReference type="ARBA" id="ARBA00023235"/>
    </source>
</evidence>
<evidence type="ECO:0000256" key="6">
    <source>
        <dbReference type="ARBA" id="ARBA00036735"/>
    </source>
</evidence>
<evidence type="ECO:0000256" key="3">
    <source>
        <dbReference type="ARBA" id="ARBA00022514"/>
    </source>
</evidence>
<reference evidence="13 14" key="1">
    <citation type="journal article" name="Sci. Rep.">
        <title>Telomere-to-telomere assembled and centromere annotated genomes of the two main subspecies of the button mushroom Agaricus bisporus reveal especially polymorphic chromosome ends.</title>
        <authorList>
            <person name="Sonnenberg A.S.M."/>
            <person name="Sedaghat-Telgerd N."/>
            <person name="Lavrijssen B."/>
            <person name="Ohm R.A."/>
            <person name="Hendrickx P.M."/>
            <person name="Scholtmeijer K."/>
            <person name="Baars J.J.P."/>
            <person name="van Peer A."/>
        </authorList>
    </citation>
    <scope>NUCLEOTIDE SEQUENCE [LARGE SCALE GENOMIC DNA]</scope>
    <source>
        <strain evidence="13 14">H119_p4</strain>
    </source>
</reference>
<dbReference type="Pfam" id="PF01187">
    <property type="entry name" value="MIF"/>
    <property type="match status" value="1"/>
</dbReference>
<sequence length="120" mass="13603">MPLLVLNTNVKVADPKTFTLEFSKFSAETLNKPEAYITVQYNHNEYITFAGTHDPAFNLAIYSLDNLQPEKNEVYSKKFSEWLNTKLGLQNDRGYINFIDPGRSHLGYAGTTFATIFGSK</sequence>